<organism evidence="1 2">
    <name type="scientific">Paenibacillus mesotrionivorans</name>
    <dbReference type="NCBI Taxonomy" id="3160968"/>
    <lineage>
        <taxon>Bacteria</taxon>
        <taxon>Bacillati</taxon>
        <taxon>Bacillota</taxon>
        <taxon>Bacilli</taxon>
        <taxon>Bacillales</taxon>
        <taxon>Paenibacillaceae</taxon>
        <taxon>Paenibacillus</taxon>
    </lineage>
</organism>
<evidence type="ECO:0000313" key="1">
    <source>
        <dbReference type="EMBL" id="MFM9330836.1"/>
    </source>
</evidence>
<gene>
    <name evidence="1" type="primary">mreD</name>
    <name evidence="1" type="ORF">ACI1P1_21330</name>
</gene>
<name>A0ACC7P3E4_9BACL</name>
<proteinExistence type="predicted"/>
<comment type="caution">
    <text evidence="1">The sequence shown here is derived from an EMBL/GenBank/DDBJ whole genome shotgun (WGS) entry which is preliminary data.</text>
</comment>
<sequence length="177" mass="20330">MAMNRGLLFVLVTVLFLLEGTVLKWIIPSVWQGNVAVATHFTLVVIMFIGLYYNRHLALFYGLGFGLLHDIVYYGPTMIGAYSFSMGVIGYVCGMASSRSRPNILFSMFIITMGNFLFEGILYSLYRLFQVTKDTPQWMFFHIMLPSVLINLLFALLIYVPLRKWLEDMVSQKPKED</sequence>
<dbReference type="EMBL" id="JBJURJ010000015">
    <property type="protein sequence ID" value="MFM9330836.1"/>
    <property type="molecule type" value="Genomic_DNA"/>
</dbReference>
<protein>
    <submittedName>
        <fullName evidence="1">Rod shape-determining protein MreD</fullName>
    </submittedName>
</protein>
<reference evidence="1" key="1">
    <citation type="submission" date="2024-12" db="EMBL/GenBank/DDBJ databases">
        <authorList>
            <person name="Wu N."/>
        </authorList>
    </citation>
    <scope>NUCLEOTIDE SEQUENCE</scope>
    <source>
        <strain evidence="1">P15</strain>
    </source>
</reference>
<keyword evidence="2" id="KW-1185">Reference proteome</keyword>
<dbReference type="Proteomes" id="UP001631969">
    <property type="component" value="Unassembled WGS sequence"/>
</dbReference>
<evidence type="ECO:0000313" key="2">
    <source>
        <dbReference type="Proteomes" id="UP001631969"/>
    </source>
</evidence>
<accession>A0ACC7P3E4</accession>